<feature type="domain" description="PAS" evidence="9">
    <location>
        <begin position="14"/>
        <end position="59"/>
    </location>
</feature>
<dbReference type="EC" id="2.7.13.3" evidence="2"/>
<comment type="caution">
    <text evidence="11">The sequence shown here is derived from an EMBL/GenBank/DDBJ whole genome shotgun (WGS) entry which is preliminary data.</text>
</comment>
<feature type="domain" description="PAC" evidence="10">
    <location>
        <begin position="788"/>
        <end position="838"/>
    </location>
</feature>
<dbReference type="Pfam" id="PF00512">
    <property type="entry name" value="HisKA"/>
    <property type="match status" value="1"/>
</dbReference>
<dbReference type="InterPro" id="IPR013655">
    <property type="entry name" value="PAS_fold_3"/>
</dbReference>
<dbReference type="FunFam" id="3.30.565.10:FF:000006">
    <property type="entry name" value="Sensor histidine kinase WalK"/>
    <property type="match status" value="1"/>
</dbReference>
<dbReference type="SUPFAM" id="SSF55874">
    <property type="entry name" value="ATPase domain of HSP90 chaperone/DNA topoisomerase II/histidine kinase"/>
    <property type="match status" value="1"/>
</dbReference>
<dbReference type="InterPro" id="IPR052162">
    <property type="entry name" value="Sensor_kinase/Photoreceptor"/>
</dbReference>
<feature type="coiled-coil region" evidence="7">
    <location>
        <begin position="698"/>
        <end position="725"/>
    </location>
</feature>
<organism evidence="11 12">
    <name type="scientific">Tumidithrix elongata BACA0141</name>
    <dbReference type="NCBI Taxonomy" id="2716417"/>
    <lineage>
        <taxon>Bacteria</taxon>
        <taxon>Bacillati</taxon>
        <taxon>Cyanobacteriota</taxon>
        <taxon>Cyanophyceae</taxon>
        <taxon>Pseudanabaenales</taxon>
        <taxon>Pseudanabaenaceae</taxon>
        <taxon>Tumidithrix</taxon>
        <taxon>Tumidithrix elongata</taxon>
    </lineage>
</organism>
<comment type="catalytic activity">
    <reaction evidence="1">
        <text>ATP + protein L-histidine = ADP + protein N-phospho-L-histidine.</text>
        <dbReference type="EC" id="2.7.13.3"/>
    </reaction>
</comment>
<evidence type="ECO:0000313" key="11">
    <source>
        <dbReference type="EMBL" id="MEE3718078.1"/>
    </source>
</evidence>
<evidence type="ECO:0000256" key="1">
    <source>
        <dbReference type="ARBA" id="ARBA00000085"/>
    </source>
</evidence>
<accession>A0AAW9Q5D0</accession>
<dbReference type="Pfam" id="PF01590">
    <property type="entry name" value="GAF"/>
    <property type="match status" value="1"/>
</dbReference>
<dbReference type="InterPro" id="IPR013767">
    <property type="entry name" value="PAS_fold"/>
</dbReference>
<gene>
    <name evidence="11" type="ORF">V2H45_15160</name>
</gene>
<dbReference type="CDD" id="cd00130">
    <property type="entry name" value="PAS"/>
    <property type="match status" value="4"/>
</dbReference>
<dbReference type="CDD" id="cd00082">
    <property type="entry name" value="HisKA"/>
    <property type="match status" value="1"/>
</dbReference>
<dbReference type="SMART" id="SM00388">
    <property type="entry name" value="HisKA"/>
    <property type="match status" value="1"/>
</dbReference>
<dbReference type="GO" id="GO:0006355">
    <property type="term" value="P:regulation of DNA-templated transcription"/>
    <property type="evidence" value="ECO:0007669"/>
    <property type="project" value="InterPro"/>
</dbReference>
<evidence type="ECO:0000259" key="10">
    <source>
        <dbReference type="PROSITE" id="PS50113"/>
    </source>
</evidence>
<sequence length="1227" mass="139943">MQISSAVTRQLKEQELMLKTLLSSIPSGVISTDAQGLVTQINPVAEALIGVSSSESVGKPLEKSLKIADRKLGQHITGLLTKSHSHKVDWAIDELVLIDREHNEIPIRCKVSPIKNNRGSLMGFVIVLEQVLDRGNKPLGSSDAEIYNLFAGMEDFIFVMNREGRYLEVLSAHSELDNHLHNKSNKTLHEVLPQHLADYFLREICETADTQTAKTIEYVLSIRGQEVWFSTTISPISEDTVTWIARDISDRKRTEMQLHRLNQEVEARFRQHTEDFLTVNSQLVNALEERGRIEAKLRRHLERLEMTYQMAFDLNQASTLDQVYAVAIASVRKIFQSDRSAILMQDEQGHIRYQLTDGISKGYQQIAESFFMEHFSPRNTAPRIIPDIELKPELAPLREAIRAEGFRSLGVFTLIHQDRTLGEIAFYYDRPYNFSDEEIQLGKAIASYVGMAISRKQAEEALRESERRYQVLFNSKDDAVFVHRLNPELRAEVFLEVNEAACECLGYTREELLQMSPQDIVPPEVDHFPGLKVIEKLLSTKQAFFETTHVSKDGRKFPVEVRANLFDYNGKPAIMAFAHDISKRKEIEEALRKSEARNRAILNTLPDLLLLLKRDGSCLECIMPSAPSTLNECEYLPVRKHISEVLPPEILVEQVQIFDRAIATGEVQVYEHQIPKFGRLVYEEVRVAPYGEEEVLVIVRDISDRKQAEQALKESEEKYRILFDAIEDSVFVYPQGSDVKFLEVNDSACRSLGYTREELLAKSPRDIIPPYFHTNCPKSVKSPDGKHFVFEVIHVRKDGSEFPVEVAGMTFEFKGESMVMGIARNISDRKQAEEKLRNSEAALAEAQRVAHMGNWERELVTNRNTWSDQLFHIWGFSLEEPTPSFNQILERVNPEDRLRLKQAVEGAVATNSSFEIDYKILLPDGTSKWLYSKGHGILGADGKPMKIYGITQDITERKQAEKLRLELEREKEISALRVRFFSMMSHEFRTPLAVITNAAHLLKLRSDSSLENKSIQKQVNYIESSTKRLVSIMNNVLTINRAEVGKLEFNPQPLQVDKYCRQIVTEMLLSIGNQQRIHYQNHCKLQKANLDRRILDSILSNLLSNALKYSPENTTVILELDCHATVTSKAQSNQRTSQVNHKNTEVQTNLPEQAYIIFRVCDRGIGISPMDQKHIFDPFYRAKNSEMYEGTGLGLSIVKQYVEAHHGKISVKSEIGVGTTFTVTLPL</sequence>
<dbReference type="Pfam" id="PF02518">
    <property type="entry name" value="HATPase_c"/>
    <property type="match status" value="1"/>
</dbReference>
<feature type="domain" description="Histidine kinase" evidence="8">
    <location>
        <begin position="983"/>
        <end position="1227"/>
    </location>
</feature>
<evidence type="ECO:0000256" key="5">
    <source>
        <dbReference type="ARBA" id="ARBA00022777"/>
    </source>
</evidence>
<feature type="domain" description="PAS" evidence="9">
    <location>
        <begin position="465"/>
        <end position="524"/>
    </location>
</feature>
<dbReference type="SUPFAM" id="SSF55785">
    <property type="entry name" value="PYP-like sensor domain (PAS domain)"/>
    <property type="match status" value="6"/>
</dbReference>
<dbReference type="PANTHER" id="PTHR43304">
    <property type="entry name" value="PHYTOCHROME-LIKE PROTEIN CPH1"/>
    <property type="match status" value="1"/>
</dbReference>
<dbReference type="CDD" id="cd00075">
    <property type="entry name" value="HATPase"/>
    <property type="match status" value="1"/>
</dbReference>
<dbReference type="InterPro" id="IPR003018">
    <property type="entry name" value="GAF"/>
</dbReference>
<dbReference type="InterPro" id="IPR003594">
    <property type="entry name" value="HATPase_dom"/>
</dbReference>
<dbReference type="SMART" id="SM00387">
    <property type="entry name" value="HATPase_c"/>
    <property type="match status" value="1"/>
</dbReference>
<dbReference type="InterPro" id="IPR005467">
    <property type="entry name" value="His_kinase_dom"/>
</dbReference>
<dbReference type="NCBIfam" id="TIGR00229">
    <property type="entry name" value="sensory_box"/>
    <property type="match status" value="4"/>
</dbReference>
<dbReference type="GO" id="GO:0000155">
    <property type="term" value="F:phosphorelay sensor kinase activity"/>
    <property type="evidence" value="ECO:0007669"/>
    <property type="project" value="InterPro"/>
</dbReference>
<dbReference type="Gene3D" id="1.10.287.130">
    <property type="match status" value="1"/>
</dbReference>
<dbReference type="PROSITE" id="PS50112">
    <property type="entry name" value="PAS"/>
    <property type="match status" value="3"/>
</dbReference>
<dbReference type="InterPro" id="IPR000014">
    <property type="entry name" value="PAS"/>
</dbReference>
<dbReference type="PROSITE" id="PS50109">
    <property type="entry name" value="HIS_KIN"/>
    <property type="match status" value="1"/>
</dbReference>
<keyword evidence="12" id="KW-1185">Reference proteome</keyword>
<evidence type="ECO:0000256" key="2">
    <source>
        <dbReference type="ARBA" id="ARBA00012438"/>
    </source>
</evidence>
<dbReference type="Pfam" id="PF08448">
    <property type="entry name" value="PAS_4"/>
    <property type="match status" value="1"/>
</dbReference>
<evidence type="ECO:0000256" key="7">
    <source>
        <dbReference type="SAM" id="Coils"/>
    </source>
</evidence>
<dbReference type="SMART" id="SM00065">
    <property type="entry name" value="GAF"/>
    <property type="match status" value="1"/>
</dbReference>
<evidence type="ECO:0000256" key="3">
    <source>
        <dbReference type="ARBA" id="ARBA00022553"/>
    </source>
</evidence>
<dbReference type="Proteomes" id="UP001333818">
    <property type="component" value="Unassembled WGS sequence"/>
</dbReference>
<dbReference type="SUPFAM" id="SSF47384">
    <property type="entry name" value="Homodimeric domain of signal transducing histidine kinase"/>
    <property type="match status" value="1"/>
</dbReference>
<dbReference type="SMART" id="SM00091">
    <property type="entry name" value="PAS"/>
    <property type="match status" value="5"/>
</dbReference>
<keyword evidence="4" id="KW-0808">Transferase</keyword>
<dbReference type="RefSeq" id="WP_330484508.1">
    <property type="nucleotide sequence ID" value="NZ_JAZBJZ010000063.1"/>
</dbReference>
<evidence type="ECO:0000313" key="12">
    <source>
        <dbReference type="Proteomes" id="UP001333818"/>
    </source>
</evidence>
<keyword evidence="5" id="KW-0418">Kinase</keyword>
<dbReference type="PRINTS" id="PR00344">
    <property type="entry name" value="BCTRLSENSOR"/>
</dbReference>
<reference evidence="11" key="1">
    <citation type="submission" date="2024-01" db="EMBL/GenBank/DDBJ databases">
        <title>Bank of Algae and Cyanobacteria of the Azores (BACA) strain genomes.</title>
        <authorList>
            <person name="Luz R."/>
            <person name="Cordeiro R."/>
            <person name="Fonseca A."/>
            <person name="Goncalves V."/>
        </authorList>
    </citation>
    <scope>NUCLEOTIDE SEQUENCE</scope>
    <source>
        <strain evidence="11">BACA0141</strain>
    </source>
</reference>
<dbReference type="Pfam" id="PF08447">
    <property type="entry name" value="PAS_3"/>
    <property type="match status" value="1"/>
</dbReference>
<dbReference type="SUPFAM" id="SSF55781">
    <property type="entry name" value="GAF domain-like"/>
    <property type="match status" value="1"/>
</dbReference>
<dbReference type="Gene3D" id="2.10.70.100">
    <property type="match status" value="1"/>
</dbReference>
<keyword evidence="3" id="KW-0597">Phosphoprotein</keyword>
<keyword evidence="6" id="KW-0902">Two-component regulatory system</keyword>
<feature type="domain" description="PAC" evidence="10">
    <location>
        <begin position="914"/>
        <end position="966"/>
    </location>
</feature>
<feature type="coiled-coil region" evidence="7">
    <location>
        <begin position="822"/>
        <end position="849"/>
    </location>
</feature>
<dbReference type="InterPro" id="IPR036097">
    <property type="entry name" value="HisK_dim/P_sf"/>
</dbReference>
<name>A0AAW9Q5D0_9CYAN</name>
<dbReference type="InterPro" id="IPR013656">
    <property type="entry name" value="PAS_4"/>
</dbReference>
<evidence type="ECO:0000259" key="9">
    <source>
        <dbReference type="PROSITE" id="PS50112"/>
    </source>
</evidence>
<dbReference type="Pfam" id="PF13426">
    <property type="entry name" value="PAS_9"/>
    <property type="match status" value="2"/>
</dbReference>
<dbReference type="Gene3D" id="3.30.450.40">
    <property type="match status" value="1"/>
</dbReference>
<dbReference type="Gene3D" id="3.30.565.10">
    <property type="entry name" value="Histidine kinase-like ATPase, C-terminal domain"/>
    <property type="match status" value="1"/>
</dbReference>
<dbReference type="EMBL" id="JAZBJZ010000063">
    <property type="protein sequence ID" value="MEE3718078.1"/>
    <property type="molecule type" value="Genomic_DNA"/>
</dbReference>
<proteinExistence type="predicted"/>
<dbReference type="PANTHER" id="PTHR43304:SF1">
    <property type="entry name" value="PAC DOMAIN-CONTAINING PROTEIN"/>
    <property type="match status" value="1"/>
</dbReference>
<dbReference type="InterPro" id="IPR001610">
    <property type="entry name" value="PAC"/>
</dbReference>
<evidence type="ECO:0000256" key="6">
    <source>
        <dbReference type="ARBA" id="ARBA00023012"/>
    </source>
</evidence>
<dbReference type="InterPro" id="IPR004358">
    <property type="entry name" value="Sig_transdc_His_kin-like_C"/>
</dbReference>
<dbReference type="InterPro" id="IPR003661">
    <property type="entry name" value="HisK_dim/P_dom"/>
</dbReference>
<dbReference type="InterPro" id="IPR029016">
    <property type="entry name" value="GAF-like_dom_sf"/>
</dbReference>
<evidence type="ECO:0000256" key="4">
    <source>
        <dbReference type="ARBA" id="ARBA00022679"/>
    </source>
</evidence>
<dbReference type="SMART" id="SM00086">
    <property type="entry name" value="PAC"/>
    <property type="match status" value="5"/>
</dbReference>
<protein>
    <recommendedName>
        <fullName evidence="2">histidine kinase</fullName>
        <ecNumber evidence="2">2.7.13.3</ecNumber>
    </recommendedName>
</protein>
<feature type="domain" description="PAC" evidence="10">
    <location>
        <begin position="543"/>
        <end position="593"/>
    </location>
</feature>
<dbReference type="InterPro" id="IPR035965">
    <property type="entry name" value="PAS-like_dom_sf"/>
</dbReference>
<dbReference type="InterPro" id="IPR036890">
    <property type="entry name" value="HATPase_C_sf"/>
</dbReference>
<feature type="domain" description="PAS" evidence="9">
    <location>
        <begin position="715"/>
        <end position="770"/>
    </location>
</feature>
<dbReference type="Gene3D" id="3.30.450.20">
    <property type="entry name" value="PAS domain"/>
    <property type="match status" value="6"/>
</dbReference>
<dbReference type="InterPro" id="IPR000700">
    <property type="entry name" value="PAS-assoc_C"/>
</dbReference>
<dbReference type="PROSITE" id="PS50113">
    <property type="entry name" value="PAC"/>
    <property type="match status" value="3"/>
</dbReference>
<keyword evidence="7" id="KW-0175">Coiled coil</keyword>
<dbReference type="AlphaFoldDB" id="A0AAW9Q5D0"/>
<dbReference type="Pfam" id="PF00989">
    <property type="entry name" value="PAS"/>
    <property type="match status" value="1"/>
</dbReference>
<evidence type="ECO:0000259" key="8">
    <source>
        <dbReference type="PROSITE" id="PS50109"/>
    </source>
</evidence>